<sequence>MSQVSTITLFEKGEYKFYLLGWEEKEEEGIVQTNQYLIVNKGKGILLDPGGAHVFPRVLANVSEVISPKDIELIFYTHQDPDVTSGISMWLTIAKNAKIYISELWIRFLPHFGVFDLKRIIGLKGHEQKISGNSGATFEIIPAHFMHSPGNFSVYDPTSRILFSGDIGAAVFPKGKRKQIIEDDFKEHLKYMEGFHKRYMVSNIVCKKWVEIVSKRPIDMIAPQHGAVMKGIAANNFLEWLKNLKCGIDILGEIYGS</sequence>
<dbReference type="Proteomes" id="UP000671862">
    <property type="component" value="Chromosome"/>
</dbReference>
<dbReference type="CDD" id="cd07709">
    <property type="entry name" value="flavodiiron_proteins_MBL-fold"/>
    <property type="match status" value="1"/>
</dbReference>
<proteinExistence type="predicted"/>
<dbReference type="SMART" id="SM00849">
    <property type="entry name" value="Lactamase_B"/>
    <property type="match status" value="1"/>
</dbReference>
<accession>A0ABX7S6C1</accession>
<dbReference type="Pfam" id="PF19583">
    <property type="entry name" value="ODP"/>
    <property type="match status" value="1"/>
</dbReference>
<dbReference type="PANTHER" id="PTHR43041:SF1">
    <property type="entry name" value="METALLO-BETA-LACTAMASE DOMAIN-CONTAINING PROTEIN"/>
    <property type="match status" value="1"/>
</dbReference>
<dbReference type="EMBL" id="CP071446">
    <property type="protein sequence ID" value="QTA38128.1"/>
    <property type="molecule type" value="Genomic_DNA"/>
</dbReference>
<dbReference type="SUPFAM" id="SSF56281">
    <property type="entry name" value="Metallo-hydrolase/oxidoreductase"/>
    <property type="match status" value="1"/>
</dbReference>
<dbReference type="RefSeq" id="WP_207566849.1">
    <property type="nucleotide sequence ID" value="NZ_CP071446.1"/>
</dbReference>
<gene>
    <name evidence="2" type="ORF">JYK00_00875</name>
</gene>
<dbReference type="InterPro" id="IPR036866">
    <property type="entry name" value="RibonucZ/Hydroxyglut_hydro"/>
</dbReference>
<dbReference type="InterPro" id="IPR001279">
    <property type="entry name" value="Metallo-B-lactamas"/>
</dbReference>
<evidence type="ECO:0000313" key="2">
    <source>
        <dbReference type="EMBL" id="QTA38128.1"/>
    </source>
</evidence>
<dbReference type="Gene3D" id="3.60.15.10">
    <property type="entry name" value="Ribonuclease Z/Hydroxyacylglutathione hydrolase-like"/>
    <property type="match status" value="1"/>
</dbReference>
<dbReference type="PANTHER" id="PTHR43041">
    <property type="entry name" value="HYDROLASE, METALLO-BETA-LACTAMASE SUPERFAMILY"/>
    <property type="match status" value="1"/>
</dbReference>
<dbReference type="InterPro" id="IPR045761">
    <property type="entry name" value="ODP_dom"/>
</dbReference>
<protein>
    <submittedName>
        <fullName evidence="2">MBL fold metallo-hydrolase</fullName>
    </submittedName>
</protein>
<evidence type="ECO:0000259" key="1">
    <source>
        <dbReference type="SMART" id="SM00849"/>
    </source>
</evidence>
<evidence type="ECO:0000313" key="3">
    <source>
        <dbReference type="Proteomes" id="UP000671862"/>
    </source>
</evidence>
<reference evidence="2 3" key="1">
    <citation type="submission" date="2021-03" db="EMBL/GenBank/DDBJ databases">
        <title>Thermosipho ferrireducens sp.nov., an anaerobic thermophilic iron-reducing bacterium isolated from a deep-sea hydrothermal sulfide deposits.</title>
        <authorList>
            <person name="Zeng X."/>
            <person name="Chen Y."/>
            <person name="Shao Z."/>
        </authorList>
    </citation>
    <scope>NUCLEOTIDE SEQUENCE [LARGE SCALE GENOMIC DNA]</scope>
    <source>
        <strain evidence="2 3">JL129W03</strain>
    </source>
</reference>
<feature type="domain" description="Metallo-beta-lactamase" evidence="1">
    <location>
        <begin position="32"/>
        <end position="225"/>
    </location>
</feature>
<keyword evidence="3" id="KW-1185">Reference proteome</keyword>
<name>A0ABX7S6C1_9BACT</name>
<organism evidence="2 3">
    <name type="scientific">Thermosipho ferrireducens</name>
    <dbReference type="NCBI Taxonomy" id="2571116"/>
    <lineage>
        <taxon>Bacteria</taxon>
        <taxon>Thermotogati</taxon>
        <taxon>Thermotogota</taxon>
        <taxon>Thermotogae</taxon>
        <taxon>Thermotogales</taxon>
        <taxon>Fervidobacteriaceae</taxon>
        <taxon>Thermosipho</taxon>
    </lineage>
</organism>